<dbReference type="EC" id="2.3.2.2" evidence="3"/>
<comment type="function">
    <text evidence="3">Cleaves the gamma-glutamyl peptide bond of glutathione and glutathione conjugates.</text>
</comment>
<dbReference type="InterPro" id="IPR029055">
    <property type="entry name" value="Ntn_hydrolases_N"/>
</dbReference>
<dbReference type="PRINTS" id="PR01210">
    <property type="entry name" value="GGTRANSPTASE"/>
</dbReference>
<reference evidence="6" key="1">
    <citation type="journal article" date="2020" name="Stud. Mycol.">
        <title>101 Dothideomycetes genomes: A test case for predicting lifestyles and emergence of pathogens.</title>
        <authorList>
            <person name="Haridas S."/>
            <person name="Albert R."/>
            <person name="Binder M."/>
            <person name="Bloem J."/>
            <person name="LaButti K."/>
            <person name="Salamov A."/>
            <person name="Andreopoulos B."/>
            <person name="Baker S."/>
            <person name="Barry K."/>
            <person name="Bills G."/>
            <person name="Bluhm B."/>
            <person name="Cannon C."/>
            <person name="Castanera R."/>
            <person name="Culley D."/>
            <person name="Daum C."/>
            <person name="Ezra D."/>
            <person name="Gonzalez J."/>
            <person name="Henrissat B."/>
            <person name="Kuo A."/>
            <person name="Liang C."/>
            <person name="Lipzen A."/>
            <person name="Lutzoni F."/>
            <person name="Magnuson J."/>
            <person name="Mondo S."/>
            <person name="Nolan M."/>
            <person name="Ohm R."/>
            <person name="Pangilinan J."/>
            <person name="Park H.-J."/>
            <person name="Ramirez L."/>
            <person name="Alfaro M."/>
            <person name="Sun H."/>
            <person name="Tritt A."/>
            <person name="Yoshinaga Y."/>
            <person name="Zwiers L.-H."/>
            <person name="Turgeon B."/>
            <person name="Goodwin S."/>
            <person name="Spatafora J."/>
            <person name="Crous P."/>
            <person name="Grigoriev I."/>
        </authorList>
    </citation>
    <scope>NUCLEOTIDE SEQUENCE [LARGE SCALE GENOMIC DNA]</scope>
    <source>
        <strain evidence="6">CECT 20119</strain>
    </source>
</reference>
<sequence>MPHKGIIGDKQGTGRQISSAFPLQSLSSLRLSFLVLFGIAAMVLFSSGRVTALACLPLFVSNVLSGPLDHVAWHTGRNATTYGRQGAVSSETALCSQLGAKILRIGGNAADAMVASVFCTGVVGMYHSGIGGGGFAVVRASNGTYEFIDFREAAPLATNETIYVGNEQGSLTGGLASGVPGEVRGLEYIHDKYGRLPWKDVVTPAVKVARYGFPVTEDLLSYIASATTGSSGNFLVNDPSWALDFAPNGTVLGLGETLTRKRYADTLETIAEKGADAFYSGAIARTLIRALRASNGTMTEADLANYTIKSRTPAKITYRNYTLHSSSAPASGTIALSALKILEGYTDAGLPSAINLTTHRLTEAFRFAYGQRTLFGDPLIIPSMDTYQTSILSDPVTSAIRSRISDARTQNVSYYDPAGLEILDTPGTSHLVTADSSGLALSLTTTVNLLFGSKLLIPETGIVMNNEMNDFSIPGVRNAFGFEPSPNNYVRPGARPVSSISPIIAEDANGDLVFLTGAAGGSRIITASALQVWNVLDRGMTAQEALAEKRLHDQLVPDQTSMEEGYDAGVVEFMRGRGHNVSIPGTAGTSSAQSIRVDRTRGMALFEVGSEPRQANSGGFVV</sequence>
<keyword evidence="4" id="KW-0812">Transmembrane</keyword>
<dbReference type="InterPro" id="IPR000101">
    <property type="entry name" value="GGT_peptidase"/>
</dbReference>
<dbReference type="InterPro" id="IPR043137">
    <property type="entry name" value="GGT_ssub_C"/>
</dbReference>
<comment type="catalytic activity">
    <reaction evidence="3">
        <text>glutathione + H2O = L-cysteinylglycine + L-glutamate</text>
        <dbReference type="Rhea" id="RHEA:28807"/>
        <dbReference type="ChEBI" id="CHEBI:15377"/>
        <dbReference type="ChEBI" id="CHEBI:29985"/>
        <dbReference type="ChEBI" id="CHEBI:57925"/>
        <dbReference type="ChEBI" id="CHEBI:61694"/>
        <dbReference type="EC" id="3.4.19.13"/>
    </reaction>
</comment>
<feature type="binding site" evidence="2">
    <location>
        <position position="521"/>
    </location>
    <ligand>
        <name>L-glutamate</name>
        <dbReference type="ChEBI" id="CHEBI:29985"/>
    </ligand>
</feature>
<dbReference type="GO" id="GO:0006751">
    <property type="term" value="P:glutathione catabolic process"/>
    <property type="evidence" value="ECO:0007669"/>
    <property type="project" value="UniProtKB-UniRule"/>
</dbReference>
<feature type="binding site" evidence="2">
    <location>
        <begin position="446"/>
        <end position="448"/>
    </location>
    <ligand>
        <name>L-glutamate</name>
        <dbReference type="ChEBI" id="CHEBI:29985"/>
    </ligand>
</feature>
<evidence type="ECO:0000256" key="4">
    <source>
        <dbReference type="SAM" id="Phobius"/>
    </source>
</evidence>
<accession>A0A6A6G9B8</accession>
<comment type="pathway">
    <text evidence="3">Sulfur metabolism; glutathione metabolism.</text>
</comment>
<feature type="active site" description="Nucleophile" evidence="1">
    <location>
        <position position="428"/>
    </location>
</feature>
<keyword evidence="3" id="KW-0012">Acyltransferase</keyword>
<name>A0A6A6G9B8_9PEZI</name>
<dbReference type="AlphaFoldDB" id="A0A6A6G9B8"/>
<dbReference type="EC" id="3.4.19.13" evidence="3"/>
<dbReference type="NCBIfam" id="TIGR00066">
    <property type="entry name" value="g_glut_trans"/>
    <property type="match status" value="1"/>
</dbReference>
<keyword evidence="4" id="KW-1133">Transmembrane helix</keyword>
<proteinExistence type="predicted"/>
<feature type="transmembrane region" description="Helical" evidence="4">
    <location>
        <begin position="33"/>
        <end position="60"/>
    </location>
</feature>
<dbReference type="GO" id="GO:0005886">
    <property type="term" value="C:plasma membrane"/>
    <property type="evidence" value="ECO:0007669"/>
    <property type="project" value="TreeGrafter"/>
</dbReference>
<dbReference type="Gene3D" id="1.10.246.130">
    <property type="match status" value="1"/>
</dbReference>
<dbReference type="OrthoDB" id="1081007at2759"/>
<evidence type="ECO:0000256" key="1">
    <source>
        <dbReference type="PIRSR" id="PIRSR600101-1"/>
    </source>
</evidence>
<evidence type="ECO:0000313" key="6">
    <source>
        <dbReference type="Proteomes" id="UP000799538"/>
    </source>
</evidence>
<evidence type="ECO:0000256" key="2">
    <source>
        <dbReference type="PIRSR" id="PIRSR600101-2"/>
    </source>
</evidence>
<keyword evidence="4" id="KW-0472">Membrane</keyword>
<dbReference type="UniPathway" id="UPA00204"/>
<evidence type="ECO:0000313" key="5">
    <source>
        <dbReference type="EMBL" id="KAF2222356.1"/>
    </source>
</evidence>
<dbReference type="EMBL" id="ML992508">
    <property type="protein sequence ID" value="KAF2222356.1"/>
    <property type="molecule type" value="Genomic_DNA"/>
</dbReference>
<dbReference type="InterPro" id="IPR043138">
    <property type="entry name" value="GGT_lsub"/>
</dbReference>
<keyword evidence="6" id="KW-1185">Reference proteome</keyword>
<dbReference type="Proteomes" id="UP000799538">
    <property type="component" value="Unassembled WGS sequence"/>
</dbReference>
<dbReference type="GO" id="GO:0103068">
    <property type="term" value="F:leukotriene C4 gamma-glutamyl transferase activity"/>
    <property type="evidence" value="ECO:0007669"/>
    <property type="project" value="UniProtKB-EC"/>
</dbReference>
<feature type="binding site" evidence="2">
    <location>
        <position position="151"/>
    </location>
    <ligand>
        <name>L-glutamate</name>
        <dbReference type="ChEBI" id="CHEBI:29985"/>
    </ligand>
</feature>
<keyword evidence="3" id="KW-0808">Transferase</keyword>
<keyword evidence="3" id="KW-0378">Hydrolase</keyword>
<organism evidence="5 6">
    <name type="scientific">Elsinoe ampelina</name>
    <dbReference type="NCBI Taxonomy" id="302913"/>
    <lineage>
        <taxon>Eukaryota</taxon>
        <taxon>Fungi</taxon>
        <taxon>Dikarya</taxon>
        <taxon>Ascomycota</taxon>
        <taxon>Pezizomycotina</taxon>
        <taxon>Dothideomycetes</taxon>
        <taxon>Dothideomycetidae</taxon>
        <taxon>Myriangiales</taxon>
        <taxon>Elsinoaceae</taxon>
        <taxon>Elsinoe</taxon>
    </lineage>
</organism>
<dbReference type="PANTHER" id="PTHR11686">
    <property type="entry name" value="GAMMA GLUTAMYL TRANSPEPTIDASE"/>
    <property type="match status" value="1"/>
</dbReference>
<dbReference type="GO" id="GO:0036374">
    <property type="term" value="F:glutathione hydrolase activity"/>
    <property type="evidence" value="ECO:0007669"/>
    <property type="project" value="UniProtKB-UniRule"/>
</dbReference>
<comment type="catalytic activity">
    <reaction evidence="3">
        <text>an N-terminal (5-L-glutamyl)-[peptide] + an alpha-amino acid = 5-L-glutamyl amino acid + an N-terminal L-alpha-aminoacyl-[peptide]</text>
        <dbReference type="Rhea" id="RHEA:23904"/>
        <dbReference type="Rhea" id="RHEA-COMP:9780"/>
        <dbReference type="Rhea" id="RHEA-COMP:9795"/>
        <dbReference type="ChEBI" id="CHEBI:77644"/>
        <dbReference type="ChEBI" id="CHEBI:78597"/>
        <dbReference type="ChEBI" id="CHEBI:78599"/>
        <dbReference type="ChEBI" id="CHEBI:78608"/>
        <dbReference type="EC" id="2.3.2.2"/>
    </reaction>
</comment>
<dbReference type="SUPFAM" id="SSF56235">
    <property type="entry name" value="N-terminal nucleophile aminohydrolases (Ntn hydrolases)"/>
    <property type="match status" value="1"/>
</dbReference>
<feature type="binding site" evidence="2">
    <location>
        <position position="470"/>
    </location>
    <ligand>
        <name>L-glutamate</name>
        <dbReference type="ChEBI" id="CHEBI:29985"/>
    </ligand>
</feature>
<protein>
    <recommendedName>
        <fullName evidence="3">Glutathione hydrolase</fullName>
        <ecNumber evidence="3">2.3.2.2</ecNumber>
        <ecNumber evidence="3">3.4.19.13</ecNumber>
    </recommendedName>
    <alternativeName>
        <fullName evidence="3">Gamma-glutamyltransferase</fullName>
    </alternativeName>
    <alternativeName>
        <fullName evidence="3">Gamma-glutamyltranspeptidase</fullName>
    </alternativeName>
</protein>
<feature type="binding site" evidence="2">
    <location>
        <begin position="498"/>
        <end position="499"/>
    </location>
    <ligand>
        <name>L-glutamate</name>
        <dbReference type="ChEBI" id="CHEBI:29985"/>
    </ligand>
</feature>
<evidence type="ECO:0000256" key="3">
    <source>
        <dbReference type="RuleBase" id="RU368068"/>
    </source>
</evidence>
<gene>
    <name evidence="5" type="ORF">BDZ85DRAFT_263504</name>
</gene>
<dbReference type="PANTHER" id="PTHR11686:SF62">
    <property type="entry name" value="GLUTATHIONE HYDROLASE"/>
    <property type="match status" value="1"/>
</dbReference>
<dbReference type="Gene3D" id="3.60.20.40">
    <property type="match status" value="1"/>
</dbReference>
<dbReference type="Pfam" id="PF01019">
    <property type="entry name" value="G_glu_transpept"/>
    <property type="match status" value="1"/>
</dbReference>
<comment type="catalytic activity">
    <reaction evidence="3">
        <text>an S-substituted glutathione + H2O = an S-substituted L-cysteinylglycine + L-glutamate</text>
        <dbReference type="Rhea" id="RHEA:59468"/>
        <dbReference type="ChEBI" id="CHEBI:15377"/>
        <dbReference type="ChEBI" id="CHEBI:29985"/>
        <dbReference type="ChEBI" id="CHEBI:90779"/>
        <dbReference type="ChEBI" id="CHEBI:143103"/>
        <dbReference type="EC" id="3.4.19.13"/>
    </reaction>
</comment>